<organism evidence="1 2">
    <name type="scientific">Tetrapyrgos nigripes</name>
    <dbReference type="NCBI Taxonomy" id="182062"/>
    <lineage>
        <taxon>Eukaryota</taxon>
        <taxon>Fungi</taxon>
        <taxon>Dikarya</taxon>
        <taxon>Basidiomycota</taxon>
        <taxon>Agaricomycotina</taxon>
        <taxon>Agaricomycetes</taxon>
        <taxon>Agaricomycetidae</taxon>
        <taxon>Agaricales</taxon>
        <taxon>Marasmiineae</taxon>
        <taxon>Marasmiaceae</taxon>
        <taxon>Tetrapyrgos</taxon>
    </lineage>
</organism>
<dbReference type="Proteomes" id="UP000559256">
    <property type="component" value="Unassembled WGS sequence"/>
</dbReference>
<dbReference type="OrthoDB" id="3123019at2759"/>
<protein>
    <submittedName>
        <fullName evidence="1">Uncharacterized protein</fullName>
    </submittedName>
</protein>
<proteinExistence type="predicted"/>
<sequence>MHHETPLLQSYLSTLSSREDHCLIPLIDFLRRICQLSLGACEAVLESGSLDLLLHLYATDFRDSLYHELSDYARKSSLLNTCHALVMVILEYEQTHTYIRRHPILALWPIHPCMSIFLSKSGDIVPGRSRSASHPTFPPLQSEIEVNSDRLFRRWEAWGPIAPSNDQKSYLSGNQDLTWIRWRIVSIYDTCTYKTGIQLYRNGGNQYCMAFDAFLDLMEFTGW</sequence>
<comment type="caution">
    <text evidence="1">The sequence shown here is derived from an EMBL/GenBank/DDBJ whole genome shotgun (WGS) entry which is preliminary data.</text>
</comment>
<name>A0A8H5FZJ4_9AGAR</name>
<dbReference type="AlphaFoldDB" id="A0A8H5FZJ4"/>
<reference evidence="1 2" key="1">
    <citation type="journal article" date="2020" name="ISME J.">
        <title>Uncovering the hidden diversity of litter-decomposition mechanisms in mushroom-forming fungi.</title>
        <authorList>
            <person name="Floudas D."/>
            <person name="Bentzer J."/>
            <person name="Ahren D."/>
            <person name="Johansson T."/>
            <person name="Persson P."/>
            <person name="Tunlid A."/>
        </authorList>
    </citation>
    <scope>NUCLEOTIDE SEQUENCE [LARGE SCALE GENOMIC DNA]</scope>
    <source>
        <strain evidence="1 2">CBS 291.85</strain>
    </source>
</reference>
<accession>A0A8H5FZJ4</accession>
<dbReference type="EMBL" id="JAACJM010000060">
    <property type="protein sequence ID" value="KAF5354418.1"/>
    <property type="molecule type" value="Genomic_DNA"/>
</dbReference>
<keyword evidence="2" id="KW-1185">Reference proteome</keyword>
<evidence type="ECO:0000313" key="1">
    <source>
        <dbReference type="EMBL" id="KAF5354418.1"/>
    </source>
</evidence>
<evidence type="ECO:0000313" key="2">
    <source>
        <dbReference type="Proteomes" id="UP000559256"/>
    </source>
</evidence>
<gene>
    <name evidence="1" type="ORF">D9758_010767</name>
</gene>